<dbReference type="CDD" id="cd01561">
    <property type="entry name" value="CBS_like"/>
    <property type="match status" value="1"/>
</dbReference>
<feature type="domain" description="Tryptophan synthase beta chain-like PALP" evidence="4">
    <location>
        <begin position="14"/>
        <end position="311"/>
    </location>
</feature>
<evidence type="ECO:0000256" key="1">
    <source>
        <dbReference type="ARBA" id="ARBA00001933"/>
    </source>
</evidence>
<dbReference type="GO" id="GO:0044272">
    <property type="term" value="P:sulfur compound biosynthetic process"/>
    <property type="evidence" value="ECO:0007669"/>
    <property type="project" value="UniProtKB-ARBA"/>
</dbReference>
<dbReference type="Pfam" id="PF00291">
    <property type="entry name" value="PALP"/>
    <property type="match status" value="1"/>
</dbReference>
<dbReference type="FunFam" id="3.40.50.1100:FF:000003">
    <property type="entry name" value="Cystathionine beta-synthase"/>
    <property type="match status" value="1"/>
</dbReference>
<evidence type="ECO:0000313" key="6">
    <source>
        <dbReference type="Proteomes" id="UP000306552"/>
    </source>
</evidence>
<dbReference type="EMBL" id="SWMU01000002">
    <property type="protein sequence ID" value="TKS56698.1"/>
    <property type="molecule type" value="Genomic_DNA"/>
</dbReference>
<dbReference type="Gene3D" id="3.40.50.1100">
    <property type="match status" value="2"/>
</dbReference>
<evidence type="ECO:0000313" key="5">
    <source>
        <dbReference type="EMBL" id="TKS56698.1"/>
    </source>
</evidence>
<proteinExistence type="inferred from homology"/>
<dbReference type="InterPro" id="IPR036052">
    <property type="entry name" value="TrpB-like_PALP_sf"/>
</dbReference>
<dbReference type="InterPro" id="IPR001926">
    <property type="entry name" value="TrpB-like_PALP"/>
</dbReference>
<dbReference type="OrthoDB" id="9808024at2"/>
<dbReference type="PANTHER" id="PTHR10314">
    <property type="entry name" value="CYSTATHIONINE BETA-SYNTHASE"/>
    <property type="match status" value="1"/>
</dbReference>
<evidence type="ECO:0000256" key="3">
    <source>
        <dbReference type="ARBA" id="ARBA00022898"/>
    </source>
</evidence>
<dbReference type="AlphaFoldDB" id="A0A4U5TTT3"/>
<dbReference type="SUPFAM" id="SSF53686">
    <property type="entry name" value="Tryptophan synthase beta subunit-like PLP-dependent enzymes"/>
    <property type="match status" value="1"/>
</dbReference>
<gene>
    <name evidence="5" type="ORF">FCN74_06615</name>
</gene>
<dbReference type="RefSeq" id="WP_138931800.1">
    <property type="nucleotide sequence ID" value="NZ_SWMU01000002.1"/>
</dbReference>
<accession>A0A4U5TTT3</accession>
<sequence length="349" mass="38728">MANDYLNKHNNLLSLIGCTPIVKLNRISQSLQGQYYVKYEAQNPGHSSKDRIALHIINKAEEDGLLKPGDTIIETTSGNTGFSIAMAATIKGYKCILAVSSKSSQDKIDLLKTMGAEVHVCPSDVAPEDPRSYYEVAKKLHQTIKPSIYINQYFNALNTEAHYLSTGPEIWKQTEGKITHLVACSGTGGTISGTARYLKEQNPNIKILGIDAYGSVLKKYHETGELDENEIYSYKIEGLGKNLIPTATDFNVIDKFTKVTDKESALMARKIAVTEGMFVGYTSGAAMQGTFQLNAEGEFNQNSYVVIIFPDHGSRYMSKIYSDEWMKAQGFFDTVSNKEDKKIKELNNI</sequence>
<dbReference type="GO" id="GO:0009069">
    <property type="term" value="P:serine family amino acid metabolic process"/>
    <property type="evidence" value="ECO:0007669"/>
    <property type="project" value="UniProtKB-ARBA"/>
</dbReference>
<comment type="similarity">
    <text evidence="2">Belongs to the cysteine synthase/cystathionine beta-synthase family.</text>
</comment>
<evidence type="ECO:0000259" key="4">
    <source>
        <dbReference type="Pfam" id="PF00291"/>
    </source>
</evidence>
<keyword evidence="6" id="KW-1185">Reference proteome</keyword>
<comment type="cofactor">
    <cofactor evidence="1">
        <name>pyridoxal 5'-phosphate</name>
        <dbReference type="ChEBI" id="CHEBI:597326"/>
    </cofactor>
</comment>
<dbReference type="FunFam" id="3.40.50.1100:FF:000118">
    <property type="entry name" value="Related to CYS4-cystathionine beta-synthase"/>
    <property type="match status" value="1"/>
</dbReference>
<reference evidence="5 6" key="1">
    <citation type="submission" date="2019-04" db="EMBL/GenBank/DDBJ databases">
        <title>Psychroflexus halotolerans sp. nov., isolated from a marine solar saltern.</title>
        <authorList>
            <person name="Feng X."/>
        </authorList>
    </citation>
    <scope>NUCLEOTIDE SEQUENCE [LARGE SCALE GENOMIC DNA]</scope>
    <source>
        <strain evidence="5 6">WDS2C27</strain>
    </source>
</reference>
<comment type="caution">
    <text evidence="5">The sequence shown here is derived from an EMBL/GenBank/DDBJ whole genome shotgun (WGS) entry which is preliminary data.</text>
</comment>
<dbReference type="GO" id="GO:0006534">
    <property type="term" value="P:cysteine metabolic process"/>
    <property type="evidence" value="ECO:0007669"/>
    <property type="project" value="UniProtKB-ARBA"/>
</dbReference>
<dbReference type="InterPro" id="IPR050214">
    <property type="entry name" value="Cys_Synth/Cystath_Beta-Synth"/>
</dbReference>
<keyword evidence="3" id="KW-0663">Pyridoxal phosphate</keyword>
<protein>
    <submittedName>
        <fullName evidence="5">Pyridoxal-phosphate dependent enzyme</fullName>
    </submittedName>
</protein>
<organism evidence="5 6">
    <name type="scientific">Mesohalobacter halotolerans</name>
    <dbReference type="NCBI Taxonomy" id="1883405"/>
    <lineage>
        <taxon>Bacteria</taxon>
        <taxon>Pseudomonadati</taxon>
        <taxon>Bacteroidota</taxon>
        <taxon>Flavobacteriia</taxon>
        <taxon>Flavobacteriales</taxon>
        <taxon>Flavobacteriaceae</taxon>
        <taxon>Mesohalobacter</taxon>
    </lineage>
</organism>
<name>A0A4U5TTT3_9FLAO</name>
<evidence type="ECO:0000256" key="2">
    <source>
        <dbReference type="ARBA" id="ARBA00007103"/>
    </source>
</evidence>
<dbReference type="Proteomes" id="UP000306552">
    <property type="component" value="Unassembled WGS sequence"/>
</dbReference>